<dbReference type="STRING" id="226505.SAMN05444394_0275"/>
<evidence type="ECO:0008006" key="3">
    <source>
        <dbReference type="Google" id="ProtNLM"/>
    </source>
</evidence>
<evidence type="ECO:0000313" key="1">
    <source>
        <dbReference type="EMBL" id="SIN66105.1"/>
    </source>
</evidence>
<gene>
    <name evidence="1" type="ORF">SAMN05444394_0275</name>
</gene>
<evidence type="ECO:0000313" key="2">
    <source>
        <dbReference type="Proteomes" id="UP000185221"/>
    </source>
</evidence>
<dbReference type="AlphaFoldDB" id="A0A1N6D5Q2"/>
<reference evidence="2" key="1">
    <citation type="submission" date="2016-11" db="EMBL/GenBank/DDBJ databases">
        <authorList>
            <person name="Varghese N."/>
            <person name="Submissions S."/>
        </authorList>
    </citation>
    <scope>NUCLEOTIDE SEQUENCE [LARGE SCALE GENOMIC DNA]</scope>
    <source>
        <strain evidence="2">DSM 15292</strain>
    </source>
</reference>
<accession>A0A1N6D5Q2</accession>
<dbReference type="OrthoDB" id="823625at2"/>
<proteinExistence type="predicted"/>
<organism evidence="1 2">
    <name type="scientific">Algoriphagus halophilus</name>
    <dbReference type="NCBI Taxonomy" id="226505"/>
    <lineage>
        <taxon>Bacteria</taxon>
        <taxon>Pseudomonadati</taxon>
        <taxon>Bacteroidota</taxon>
        <taxon>Cytophagia</taxon>
        <taxon>Cytophagales</taxon>
        <taxon>Cyclobacteriaceae</taxon>
        <taxon>Algoriphagus</taxon>
    </lineage>
</organism>
<dbReference type="RefSeq" id="WP_074223052.1">
    <property type="nucleotide sequence ID" value="NZ_FSRC01000001.1"/>
</dbReference>
<name>A0A1N6D5Q2_9BACT</name>
<keyword evidence="2" id="KW-1185">Reference proteome</keyword>
<dbReference type="EMBL" id="FSRC01000001">
    <property type="protein sequence ID" value="SIN66105.1"/>
    <property type="molecule type" value="Genomic_DNA"/>
</dbReference>
<protein>
    <recommendedName>
        <fullName evidence="3">DUF3828 domain-containing protein</fullName>
    </recommendedName>
</protein>
<dbReference type="Proteomes" id="UP000185221">
    <property type="component" value="Unassembled WGS sequence"/>
</dbReference>
<sequence length="178" mass="20652">MTRWIFLGFLIIVGTLLASMARLQEKNDDIPYFLRYDSLAANSNPIIELEVISTQVPTEEQLEKLKQDYAAIWAHLNQLYQYPNPKPSKERFTERFYLHLAKNYQEGISGSIQRKDISHSIQIQTWSRDGLSCNILDQSAEFNLTFPDGSTETQTFKIALSLLFQGDNWRLDAIRFID</sequence>